<dbReference type="Gene3D" id="1.25.40.20">
    <property type="entry name" value="Ankyrin repeat-containing domain"/>
    <property type="match status" value="3"/>
</dbReference>
<dbReference type="Pfam" id="PF13637">
    <property type="entry name" value="Ank_4"/>
    <property type="match status" value="1"/>
</dbReference>
<dbReference type="InterPro" id="IPR002110">
    <property type="entry name" value="Ankyrin_rpt"/>
</dbReference>
<dbReference type="SMART" id="SM00248">
    <property type="entry name" value="ANK"/>
    <property type="match status" value="10"/>
</dbReference>
<protein>
    <submittedName>
        <fullName evidence="4">Ankyrin repeat-containing domain protein</fullName>
    </submittedName>
</protein>
<evidence type="ECO:0000313" key="5">
    <source>
        <dbReference type="Proteomes" id="UP000724874"/>
    </source>
</evidence>
<evidence type="ECO:0000256" key="3">
    <source>
        <dbReference type="PROSITE-ProRule" id="PRU00023"/>
    </source>
</evidence>
<dbReference type="EMBL" id="JADNYJ010000093">
    <property type="protein sequence ID" value="KAF8886888.1"/>
    <property type="molecule type" value="Genomic_DNA"/>
</dbReference>
<evidence type="ECO:0000256" key="1">
    <source>
        <dbReference type="ARBA" id="ARBA00022737"/>
    </source>
</evidence>
<keyword evidence="5" id="KW-1185">Reference proteome</keyword>
<sequence length="421" mass="45804">MLAANQGHNTTVDFLLAQKEINVNTVDMEGNTALIEAATYGHQKVVEILLHHEGFNLEVQGGSALIEAARNSNKETVQSLLSKGVDINTNQDNISALVEASRKKHQDVVQLLLSYGGLNLEVQGGLALIAASEGGGQNIIELLLSKGVDVNATDKDGHIALEMAARIRGKRLLQWLLSHKDLNLEVQGGPALIAALVPANQYIWHWNQYSVEKGDKDIIQLLLSKGVDINATDKHGHPALETAAVYRNQDFVQWLLSCEGLDLEFQGINFEVHGGEALIAASHRRKEDVVQSLLFKEVDVNAVNKFGNTALTEAAQNGHLKIVLLLLSHEGLNLNIQGGPALIVASRGLKKDDVVQFLLSKGVDVNATDKLGYTALERATESDVLDVIGHDFHDNGFQQGTKRHAEDEAEDLTVNKKLHLD</sequence>
<feature type="repeat" description="ANK" evidence="3">
    <location>
        <begin position="337"/>
        <end position="370"/>
    </location>
</feature>
<dbReference type="Proteomes" id="UP000724874">
    <property type="component" value="Unassembled WGS sequence"/>
</dbReference>
<evidence type="ECO:0000313" key="4">
    <source>
        <dbReference type="EMBL" id="KAF8886888.1"/>
    </source>
</evidence>
<dbReference type="PRINTS" id="PR01415">
    <property type="entry name" value="ANKYRIN"/>
</dbReference>
<dbReference type="AlphaFoldDB" id="A0A9P5TKT2"/>
<keyword evidence="1" id="KW-0677">Repeat</keyword>
<proteinExistence type="predicted"/>
<keyword evidence="2 3" id="KW-0040">ANK repeat</keyword>
<dbReference type="SUPFAM" id="SSF48403">
    <property type="entry name" value="Ankyrin repeat"/>
    <property type="match status" value="3"/>
</dbReference>
<evidence type="ECO:0000256" key="2">
    <source>
        <dbReference type="ARBA" id="ARBA00023043"/>
    </source>
</evidence>
<comment type="caution">
    <text evidence="4">The sequence shown here is derived from an EMBL/GenBank/DDBJ whole genome shotgun (WGS) entry which is preliminary data.</text>
</comment>
<dbReference type="PANTHER" id="PTHR24189:SF50">
    <property type="entry name" value="ANKYRIN REPEAT AND SOCS BOX PROTEIN 2"/>
    <property type="match status" value="1"/>
</dbReference>
<dbReference type="InterPro" id="IPR050745">
    <property type="entry name" value="Multifunctional_regulatory"/>
</dbReference>
<dbReference type="InterPro" id="IPR036770">
    <property type="entry name" value="Ankyrin_rpt-contain_sf"/>
</dbReference>
<feature type="repeat" description="ANK" evidence="3">
    <location>
        <begin position="306"/>
        <end position="339"/>
    </location>
</feature>
<dbReference type="PROSITE" id="PS50297">
    <property type="entry name" value="ANK_REP_REGION"/>
    <property type="match status" value="3"/>
</dbReference>
<feature type="repeat" description="ANK" evidence="3">
    <location>
        <begin position="60"/>
        <end position="92"/>
    </location>
</feature>
<dbReference type="PANTHER" id="PTHR24189">
    <property type="entry name" value="MYOTROPHIN"/>
    <property type="match status" value="1"/>
</dbReference>
<reference evidence="4" key="1">
    <citation type="submission" date="2020-11" db="EMBL/GenBank/DDBJ databases">
        <authorList>
            <consortium name="DOE Joint Genome Institute"/>
            <person name="Ahrendt S."/>
            <person name="Riley R."/>
            <person name="Andreopoulos W."/>
            <person name="LaButti K."/>
            <person name="Pangilinan J."/>
            <person name="Ruiz-duenas F.J."/>
            <person name="Barrasa J.M."/>
            <person name="Sanchez-Garcia M."/>
            <person name="Camarero S."/>
            <person name="Miyauchi S."/>
            <person name="Serrano A."/>
            <person name="Linde D."/>
            <person name="Babiker R."/>
            <person name="Drula E."/>
            <person name="Ayuso-Fernandez I."/>
            <person name="Pacheco R."/>
            <person name="Padilla G."/>
            <person name="Ferreira P."/>
            <person name="Barriuso J."/>
            <person name="Kellner H."/>
            <person name="Castanera R."/>
            <person name="Alfaro M."/>
            <person name="Ramirez L."/>
            <person name="Pisabarro A.G."/>
            <person name="Kuo A."/>
            <person name="Tritt A."/>
            <person name="Lipzen A."/>
            <person name="He G."/>
            <person name="Yan M."/>
            <person name="Ng V."/>
            <person name="Cullen D."/>
            <person name="Martin F."/>
            <person name="Rosso M.-N."/>
            <person name="Henrissat B."/>
            <person name="Hibbett D."/>
            <person name="Martinez A.T."/>
            <person name="Grigoriev I.V."/>
        </authorList>
    </citation>
    <scope>NUCLEOTIDE SEQUENCE</scope>
    <source>
        <strain evidence="4">AH 44721</strain>
    </source>
</reference>
<organism evidence="4 5">
    <name type="scientific">Gymnopilus junonius</name>
    <name type="common">Spectacular rustgill mushroom</name>
    <name type="synonym">Gymnopilus spectabilis subsp. junonius</name>
    <dbReference type="NCBI Taxonomy" id="109634"/>
    <lineage>
        <taxon>Eukaryota</taxon>
        <taxon>Fungi</taxon>
        <taxon>Dikarya</taxon>
        <taxon>Basidiomycota</taxon>
        <taxon>Agaricomycotina</taxon>
        <taxon>Agaricomycetes</taxon>
        <taxon>Agaricomycetidae</taxon>
        <taxon>Agaricales</taxon>
        <taxon>Agaricineae</taxon>
        <taxon>Hymenogastraceae</taxon>
        <taxon>Gymnopilus</taxon>
    </lineage>
</organism>
<feature type="repeat" description="ANK" evidence="3">
    <location>
        <begin position="123"/>
        <end position="155"/>
    </location>
</feature>
<accession>A0A9P5TKT2</accession>
<feature type="repeat" description="ANK" evidence="3">
    <location>
        <begin position="208"/>
        <end position="234"/>
    </location>
</feature>
<dbReference type="Pfam" id="PF12796">
    <property type="entry name" value="Ank_2"/>
    <property type="match status" value="3"/>
</dbReference>
<dbReference type="PROSITE" id="PS50088">
    <property type="entry name" value="ANK_REPEAT"/>
    <property type="match status" value="5"/>
</dbReference>
<name>A0A9P5TKT2_GYMJU</name>
<dbReference type="OrthoDB" id="194358at2759"/>
<gene>
    <name evidence="4" type="ORF">CPB84DRAFT_1850007</name>
</gene>